<sequence>MTWKQELLNTKRGCFEVFRKGRGEPLCVTHHYSAFNASGDHFADAFTETHEVFLVNMREAGHSERAHEPYQLGFLETVFDLEAVREALGFDSWTFAGHSTGGMIGTVYGIYFSQSLNSLVIVGSAAREFMSGSPQCIYHEEHPDYVRMQELNITLKGSSLPEDERKALTRERISFSLYKPERFPSLFPPHVTKRISATRMDFFNREIQLFDVTRKLHLIDTPTLIVCGRHDVQCPLLYSEEMREGIPGAELVVFDESNHYPFLEEKERFRTVSERFFGKVQRVSEA</sequence>
<dbReference type="SUPFAM" id="SSF53474">
    <property type="entry name" value="alpha/beta-Hydrolases"/>
    <property type="match status" value="1"/>
</dbReference>
<dbReference type="Proteomes" id="UP000037405">
    <property type="component" value="Unassembled WGS sequence"/>
</dbReference>
<dbReference type="GO" id="GO:0016020">
    <property type="term" value="C:membrane"/>
    <property type="evidence" value="ECO:0007669"/>
    <property type="project" value="TreeGrafter"/>
</dbReference>
<dbReference type="OrthoDB" id="9796770at2"/>
<dbReference type="RefSeq" id="WP_053428218.1">
    <property type="nucleotide sequence ID" value="NZ_LGUE01000004.1"/>
</dbReference>
<gene>
    <name evidence="3" type="ORF">AF331_11325</name>
</gene>
<reference evidence="4" key="1">
    <citation type="submission" date="2015-07" db="EMBL/GenBank/DDBJ databases">
        <title>Fjat-14235 jcm11544.</title>
        <authorList>
            <person name="Liu B."/>
            <person name="Wang J."/>
            <person name="Zhu Y."/>
            <person name="Liu G."/>
            <person name="Chen Q."/>
            <person name="Chen Z."/>
            <person name="Lan J."/>
            <person name="Che J."/>
            <person name="Ge C."/>
            <person name="Shi H."/>
            <person name="Pan Z."/>
            <person name="Liu X."/>
        </authorList>
    </citation>
    <scope>NUCLEOTIDE SEQUENCE [LARGE SCALE GENOMIC DNA]</scope>
    <source>
        <strain evidence="4">JCM 11544</strain>
    </source>
</reference>
<dbReference type="InterPro" id="IPR029058">
    <property type="entry name" value="AB_hydrolase_fold"/>
</dbReference>
<proteinExistence type="predicted"/>
<keyword evidence="1" id="KW-0378">Hydrolase</keyword>
<dbReference type="Pfam" id="PF00561">
    <property type="entry name" value="Abhydrolase_1"/>
    <property type="match status" value="1"/>
</dbReference>
<dbReference type="PANTHER" id="PTHR43798:SF31">
    <property type="entry name" value="AB HYDROLASE SUPERFAMILY PROTEIN YCLE"/>
    <property type="match status" value="1"/>
</dbReference>
<dbReference type="InterPro" id="IPR050266">
    <property type="entry name" value="AB_hydrolase_sf"/>
</dbReference>
<evidence type="ECO:0000313" key="4">
    <source>
        <dbReference type="Proteomes" id="UP000037405"/>
    </source>
</evidence>
<dbReference type="AlphaFoldDB" id="A0A0M0G4X4"/>
<comment type="caution">
    <text evidence="3">The sequence shown here is derived from an EMBL/GenBank/DDBJ whole genome shotgun (WGS) entry which is preliminary data.</text>
</comment>
<dbReference type="InterPro" id="IPR000073">
    <property type="entry name" value="AB_hydrolase_1"/>
</dbReference>
<keyword evidence="4" id="KW-1185">Reference proteome</keyword>
<organism evidence="3 4">
    <name type="scientific">Rossellomorea marisflavi</name>
    <dbReference type="NCBI Taxonomy" id="189381"/>
    <lineage>
        <taxon>Bacteria</taxon>
        <taxon>Bacillati</taxon>
        <taxon>Bacillota</taxon>
        <taxon>Bacilli</taxon>
        <taxon>Bacillales</taxon>
        <taxon>Bacillaceae</taxon>
        <taxon>Rossellomorea</taxon>
    </lineage>
</organism>
<evidence type="ECO:0000256" key="1">
    <source>
        <dbReference type="ARBA" id="ARBA00022801"/>
    </source>
</evidence>
<dbReference type="PATRIC" id="fig|189381.12.peg.2282"/>
<name>A0A0M0G4X4_9BACI</name>
<accession>A0A0M0G4X4</accession>
<protein>
    <submittedName>
        <fullName evidence="3">Proline iminopeptidase</fullName>
    </submittedName>
</protein>
<dbReference type="STRING" id="189381.GCA_900166615_01614"/>
<dbReference type="PANTHER" id="PTHR43798">
    <property type="entry name" value="MONOACYLGLYCEROL LIPASE"/>
    <property type="match status" value="1"/>
</dbReference>
<evidence type="ECO:0000313" key="3">
    <source>
        <dbReference type="EMBL" id="KON84622.1"/>
    </source>
</evidence>
<dbReference type="Gene3D" id="3.40.50.1820">
    <property type="entry name" value="alpha/beta hydrolase"/>
    <property type="match status" value="1"/>
</dbReference>
<dbReference type="EMBL" id="LGUE01000004">
    <property type="protein sequence ID" value="KON84622.1"/>
    <property type="molecule type" value="Genomic_DNA"/>
</dbReference>
<feature type="domain" description="AB hydrolase-1" evidence="2">
    <location>
        <begin position="42"/>
        <end position="265"/>
    </location>
</feature>
<evidence type="ECO:0000259" key="2">
    <source>
        <dbReference type="Pfam" id="PF00561"/>
    </source>
</evidence>
<dbReference type="GO" id="GO:0016787">
    <property type="term" value="F:hydrolase activity"/>
    <property type="evidence" value="ECO:0007669"/>
    <property type="project" value="UniProtKB-KW"/>
</dbReference>